<dbReference type="Proteomes" id="UP001732700">
    <property type="component" value="Chromosome 4A"/>
</dbReference>
<accession>A0ACD5WBP9</accession>
<sequence length="382" mass="41840">MDPFKFNGIVKEEEFEYFAGAAADASSPPSWAGGGGGVLAELPRPMDGLGEAGPTPFLNKTYEVVDDHSTDTIVSWGVAGNSFVVWDAHAFSMVILPRYFKHSNFSSFVRQLNTYGFRKVDPDRWEFAAEGFLRGQKELLKTIRRRRPQSSTPPAQHHQQQQQQGAGPCLEVGQFGPEGEVHRLQRDKGILIAEVVKLRQEQQATREQMEAMEARIAATEQKQQQMTVFLARALKSPSFLQMLVARQDQQARRRALQDALSKKRRRPPIEYGLPRNGETSSSSASYSPTAAHGYGPGLANGGAGSADGGEGRRADDGHGQDTESFWMELLSLGLEEKNRSEAAGGGGGGDAEVDDDVDDEVDVLVQSLYHLTPNGRPHNSSE</sequence>
<reference evidence="1" key="2">
    <citation type="submission" date="2025-09" db="UniProtKB">
        <authorList>
            <consortium name="EnsemblPlants"/>
        </authorList>
    </citation>
    <scope>IDENTIFICATION</scope>
</reference>
<name>A0ACD5WBP9_AVESA</name>
<reference evidence="1" key="1">
    <citation type="submission" date="2021-05" db="EMBL/GenBank/DDBJ databases">
        <authorList>
            <person name="Scholz U."/>
            <person name="Mascher M."/>
            <person name="Fiebig A."/>
        </authorList>
    </citation>
    <scope>NUCLEOTIDE SEQUENCE [LARGE SCALE GENOMIC DNA]</scope>
</reference>
<evidence type="ECO:0000313" key="2">
    <source>
        <dbReference type="Proteomes" id="UP001732700"/>
    </source>
</evidence>
<protein>
    <submittedName>
        <fullName evidence="1">Uncharacterized protein</fullName>
    </submittedName>
</protein>
<organism evidence="1 2">
    <name type="scientific">Avena sativa</name>
    <name type="common">Oat</name>
    <dbReference type="NCBI Taxonomy" id="4498"/>
    <lineage>
        <taxon>Eukaryota</taxon>
        <taxon>Viridiplantae</taxon>
        <taxon>Streptophyta</taxon>
        <taxon>Embryophyta</taxon>
        <taxon>Tracheophyta</taxon>
        <taxon>Spermatophyta</taxon>
        <taxon>Magnoliopsida</taxon>
        <taxon>Liliopsida</taxon>
        <taxon>Poales</taxon>
        <taxon>Poaceae</taxon>
        <taxon>BOP clade</taxon>
        <taxon>Pooideae</taxon>
        <taxon>Poodae</taxon>
        <taxon>Poeae</taxon>
        <taxon>Poeae Chloroplast Group 1 (Aveneae type)</taxon>
        <taxon>Aveninae</taxon>
        <taxon>Avena</taxon>
    </lineage>
</organism>
<proteinExistence type="predicted"/>
<evidence type="ECO:0000313" key="1">
    <source>
        <dbReference type="EnsemblPlants" id="AVESA.00010b.r2.4AG0606770.1.CDS"/>
    </source>
</evidence>
<keyword evidence="2" id="KW-1185">Reference proteome</keyword>
<dbReference type="EnsemblPlants" id="AVESA.00010b.r2.4AG0606770.1">
    <property type="protein sequence ID" value="AVESA.00010b.r2.4AG0606770.1.CDS"/>
    <property type="gene ID" value="AVESA.00010b.r2.4AG0606770"/>
</dbReference>